<keyword evidence="5 7" id="KW-0456">Lyase</keyword>
<dbReference type="GO" id="GO:0009252">
    <property type="term" value="P:peptidoglycan biosynthetic process"/>
    <property type="evidence" value="ECO:0007669"/>
    <property type="project" value="UniProtKB-UniRule"/>
</dbReference>
<evidence type="ECO:0000256" key="2">
    <source>
        <dbReference type="ARBA" id="ARBA00022692"/>
    </source>
</evidence>
<dbReference type="Gene3D" id="3.30.160.60">
    <property type="entry name" value="Classic Zinc Finger"/>
    <property type="match status" value="1"/>
</dbReference>
<keyword evidence="7" id="KW-0997">Cell inner membrane</keyword>
<dbReference type="GO" id="GO:0008932">
    <property type="term" value="F:lytic endotransglycosylase activity"/>
    <property type="evidence" value="ECO:0007669"/>
    <property type="project" value="UniProtKB-UniRule"/>
</dbReference>
<evidence type="ECO:0000256" key="6">
    <source>
        <dbReference type="ARBA" id="ARBA00023316"/>
    </source>
</evidence>
<feature type="site" description="Important for catalytic activity" evidence="7">
    <location>
        <position position="209"/>
    </location>
</feature>
<dbReference type="PANTHER" id="PTHR30518">
    <property type="entry name" value="ENDOLYTIC MUREIN TRANSGLYCOSYLASE"/>
    <property type="match status" value="1"/>
</dbReference>
<gene>
    <name evidence="7" type="primary">mltG</name>
    <name evidence="9" type="ORF">SAMN07250955_103121</name>
</gene>
<dbReference type="NCBIfam" id="TIGR00247">
    <property type="entry name" value="endolytic transglycosylase MltG"/>
    <property type="match status" value="1"/>
</dbReference>
<accession>A0A212QS82</accession>
<dbReference type="Pfam" id="PF02618">
    <property type="entry name" value="YceG"/>
    <property type="match status" value="1"/>
</dbReference>
<evidence type="ECO:0000256" key="4">
    <source>
        <dbReference type="ARBA" id="ARBA00023136"/>
    </source>
</evidence>
<evidence type="ECO:0000256" key="7">
    <source>
        <dbReference type="HAMAP-Rule" id="MF_02065"/>
    </source>
</evidence>
<keyword evidence="4 7" id="KW-0472">Membrane</keyword>
<keyword evidence="6 7" id="KW-0961">Cell wall biogenesis/degradation</keyword>
<dbReference type="CDD" id="cd08010">
    <property type="entry name" value="MltG_like"/>
    <property type="match status" value="1"/>
</dbReference>
<comment type="subcellular location">
    <subcellularLocation>
        <location evidence="7">Cell inner membrane</location>
        <topology evidence="7">Single-pass membrane protein</topology>
    </subcellularLocation>
</comment>
<sequence>MLASRLLRGTLRIIMVLAFLFCVSGIGAWLYLDHWLNTPRQLDAAVTVDLPLGLGTMDIGQALQAAGVIDQPWLFFAAVKLGREQRALRAGEYQFKPGQTPAEVIEAMRTGAVLLHPVTVPEGRTVKEAYAILAGYDFLSGDLPPLPPEGTLLPETYLVARGTTRAQLVKRMASDMQRLLDSVWNSRPAGYPLAAPLQLLTLASIIERETAKADEYPLVAAVFLNRLQRGMRLQTDPTVIYGLADGMGSIGRPLTRADLASDTPFNTYKIDGLPPGPIANPGKKALMAAVRPAAVDYVYFVADGSGGHVFASTLQEHNRNVANWRKIESAKDALQQGGQVPAAPTDAQPPPAGPPPTDAQPPPAGPPPAEMQQSQPSE</sequence>
<comment type="similarity">
    <text evidence="7">Belongs to the transglycosylase MltG family.</text>
</comment>
<dbReference type="InterPro" id="IPR003770">
    <property type="entry name" value="MLTG-like"/>
</dbReference>
<dbReference type="HAMAP" id="MF_02065">
    <property type="entry name" value="MltG"/>
    <property type="match status" value="1"/>
</dbReference>
<dbReference type="EMBL" id="FYEH01000003">
    <property type="protein sequence ID" value="SNB62448.1"/>
    <property type="molecule type" value="Genomic_DNA"/>
</dbReference>
<evidence type="ECO:0000256" key="8">
    <source>
        <dbReference type="SAM" id="MobiDB-lite"/>
    </source>
</evidence>
<comment type="catalytic activity">
    <reaction evidence="7">
        <text>a peptidoglycan chain = a peptidoglycan chain with N-acetyl-1,6-anhydromuramyl-[peptide] at the reducing end + a peptidoglycan chain with N-acetylglucosamine at the non-reducing end.</text>
        <dbReference type="EC" id="4.2.2.29"/>
    </reaction>
</comment>
<evidence type="ECO:0000313" key="10">
    <source>
        <dbReference type="Proteomes" id="UP000197065"/>
    </source>
</evidence>
<protein>
    <recommendedName>
        <fullName evidence="7">Endolytic murein transglycosylase</fullName>
        <ecNumber evidence="7">4.2.2.29</ecNumber>
    </recommendedName>
    <alternativeName>
        <fullName evidence="7">Peptidoglycan lytic transglycosylase</fullName>
    </alternativeName>
    <alternativeName>
        <fullName evidence="7">Peptidoglycan polymerization terminase</fullName>
    </alternativeName>
</protein>
<feature type="region of interest" description="Disordered" evidence="8">
    <location>
        <begin position="332"/>
        <end position="378"/>
    </location>
</feature>
<dbReference type="AlphaFoldDB" id="A0A212QS82"/>
<comment type="function">
    <text evidence="7">Functions as a peptidoglycan terminase that cleaves nascent peptidoglycan strands endolytically to terminate their elongation.</text>
</comment>
<evidence type="ECO:0000313" key="9">
    <source>
        <dbReference type="EMBL" id="SNB62448.1"/>
    </source>
</evidence>
<dbReference type="Gene3D" id="3.30.1490.480">
    <property type="entry name" value="Endolytic murein transglycosylase"/>
    <property type="match status" value="1"/>
</dbReference>
<proteinExistence type="inferred from homology"/>
<reference evidence="9 10" key="1">
    <citation type="submission" date="2017-06" db="EMBL/GenBank/DDBJ databases">
        <authorList>
            <person name="Kim H.J."/>
            <person name="Triplett B.A."/>
        </authorList>
    </citation>
    <scope>NUCLEOTIDE SEQUENCE [LARGE SCALE GENOMIC DNA]</scope>
    <source>
        <strain evidence="9 10">B29T1</strain>
    </source>
</reference>
<organism evidence="9 10">
    <name type="scientific">Arboricoccus pini</name>
    <dbReference type="NCBI Taxonomy" id="1963835"/>
    <lineage>
        <taxon>Bacteria</taxon>
        <taxon>Pseudomonadati</taxon>
        <taxon>Pseudomonadota</taxon>
        <taxon>Alphaproteobacteria</taxon>
        <taxon>Geminicoccales</taxon>
        <taxon>Geminicoccaceae</taxon>
        <taxon>Arboricoccus</taxon>
    </lineage>
</organism>
<keyword evidence="3 7" id="KW-1133">Transmembrane helix</keyword>
<evidence type="ECO:0000256" key="5">
    <source>
        <dbReference type="ARBA" id="ARBA00023239"/>
    </source>
</evidence>
<dbReference type="PANTHER" id="PTHR30518:SF2">
    <property type="entry name" value="ENDOLYTIC MUREIN TRANSGLYCOSYLASE"/>
    <property type="match status" value="1"/>
</dbReference>
<feature type="compositionally biased region" description="Pro residues" evidence="8">
    <location>
        <begin position="347"/>
        <end position="369"/>
    </location>
</feature>
<evidence type="ECO:0000256" key="1">
    <source>
        <dbReference type="ARBA" id="ARBA00022475"/>
    </source>
</evidence>
<keyword evidence="2 7" id="KW-0812">Transmembrane</keyword>
<name>A0A212QS82_9PROT</name>
<keyword evidence="1 7" id="KW-1003">Cell membrane</keyword>
<dbReference type="GO" id="GO:0005886">
    <property type="term" value="C:plasma membrane"/>
    <property type="evidence" value="ECO:0007669"/>
    <property type="project" value="UniProtKB-SubCell"/>
</dbReference>
<dbReference type="Proteomes" id="UP000197065">
    <property type="component" value="Unassembled WGS sequence"/>
</dbReference>
<feature type="transmembrane region" description="Helical" evidence="7">
    <location>
        <begin position="12"/>
        <end position="32"/>
    </location>
</feature>
<dbReference type="EC" id="4.2.2.29" evidence="7"/>
<dbReference type="GO" id="GO:0071555">
    <property type="term" value="P:cell wall organization"/>
    <property type="evidence" value="ECO:0007669"/>
    <property type="project" value="UniProtKB-KW"/>
</dbReference>
<keyword evidence="10" id="KW-1185">Reference proteome</keyword>
<evidence type="ECO:0000256" key="3">
    <source>
        <dbReference type="ARBA" id="ARBA00022989"/>
    </source>
</evidence>